<feature type="domain" description="BEACH-type PH" evidence="3">
    <location>
        <begin position="2474"/>
        <end position="2610"/>
    </location>
</feature>
<dbReference type="InterPro" id="IPR016024">
    <property type="entry name" value="ARM-type_fold"/>
</dbReference>
<proteinExistence type="predicted"/>
<feature type="region of interest" description="Disordered" evidence="2">
    <location>
        <begin position="1829"/>
        <end position="1857"/>
    </location>
</feature>
<dbReference type="Pfam" id="PF14844">
    <property type="entry name" value="PH_BEACH"/>
    <property type="match status" value="1"/>
</dbReference>
<dbReference type="InterPro" id="IPR056252">
    <property type="entry name" value="Alfy-like_Arm-like"/>
</dbReference>
<dbReference type="InterPro" id="IPR023362">
    <property type="entry name" value="PH-BEACH_dom"/>
</dbReference>
<feature type="compositionally biased region" description="Low complexity" evidence="2">
    <location>
        <begin position="2443"/>
        <end position="2453"/>
    </location>
</feature>
<evidence type="ECO:0000259" key="3">
    <source>
        <dbReference type="PROSITE" id="PS51783"/>
    </source>
</evidence>
<comment type="caution">
    <text evidence="4">The sequence shown here is derived from an EMBL/GenBank/DDBJ whole genome shotgun (WGS) entry which is preliminary data.</text>
</comment>
<dbReference type="Gene3D" id="2.30.29.30">
    <property type="entry name" value="Pleckstrin-homology domain (PH domain)/Phosphotyrosine-binding domain (PTB)"/>
    <property type="match status" value="1"/>
</dbReference>
<dbReference type="PANTHER" id="PTHR46108:SF4">
    <property type="entry name" value="BLUE CHEESE"/>
    <property type="match status" value="1"/>
</dbReference>
<gene>
    <name evidence="4" type="ORF">EB796_000642</name>
</gene>
<dbReference type="SUPFAM" id="SSF50729">
    <property type="entry name" value="PH domain-like"/>
    <property type="match status" value="1"/>
</dbReference>
<dbReference type="Proteomes" id="UP000593567">
    <property type="component" value="Unassembled WGS sequence"/>
</dbReference>
<dbReference type="OrthoDB" id="10018316at2759"/>
<dbReference type="EMBL" id="VXIV02000084">
    <property type="protein sequence ID" value="KAF6041054.1"/>
    <property type="molecule type" value="Genomic_DNA"/>
</dbReference>
<keyword evidence="1" id="KW-0853">WD repeat</keyword>
<dbReference type="Gene3D" id="1.25.10.10">
    <property type="entry name" value="Leucine-rich Repeat Variant"/>
    <property type="match status" value="1"/>
</dbReference>
<keyword evidence="5" id="KW-1185">Reference proteome</keyword>
<dbReference type="SUPFAM" id="SSF48371">
    <property type="entry name" value="ARM repeat"/>
    <property type="match status" value="2"/>
</dbReference>
<name>A0A7J7KS98_BUGNE</name>
<dbReference type="CDD" id="cd01201">
    <property type="entry name" value="PH_BEACH"/>
    <property type="match status" value="1"/>
</dbReference>
<feature type="compositionally biased region" description="Polar residues" evidence="2">
    <location>
        <begin position="1829"/>
        <end position="1850"/>
    </location>
</feature>
<dbReference type="PANTHER" id="PTHR46108">
    <property type="entry name" value="BLUE CHEESE"/>
    <property type="match status" value="1"/>
</dbReference>
<organism evidence="4 5">
    <name type="scientific">Bugula neritina</name>
    <name type="common">Brown bryozoan</name>
    <name type="synonym">Sertularia neritina</name>
    <dbReference type="NCBI Taxonomy" id="10212"/>
    <lineage>
        <taxon>Eukaryota</taxon>
        <taxon>Metazoa</taxon>
        <taxon>Spiralia</taxon>
        <taxon>Lophotrochozoa</taxon>
        <taxon>Bryozoa</taxon>
        <taxon>Gymnolaemata</taxon>
        <taxon>Cheilostomatida</taxon>
        <taxon>Flustrina</taxon>
        <taxon>Buguloidea</taxon>
        <taxon>Bugulidae</taxon>
        <taxon>Bugula</taxon>
    </lineage>
</organism>
<dbReference type="InterPro" id="IPR051944">
    <property type="entry name" value="BEACH_domain_protein"/>
</dbReference>
<sequence length="2643" mass="295986">MIPLFNRVFANAPSQSMADRFPEINHFAFHIATLMVNEIKKRATNLSTEEACLTIVNFLEIGHTQNPSNGWQLFMAVDTLAAGDSGIINRLSAAFLPSTLVKCLYLFFDLPPVETGQGKGDLTPAESRLLLQKTFVQVLVRVCSHPSPAEELAKSDDLQLLFSAISSACPAYNHIWRKSAAEVLMTLSRHGLSPNVVQYIHDKNCVTECVANMQANTHLSPLEVVEMFVTVFCFLKDSSEVSQLLLEDFRSCDGYIFLVKFLLRLEDDSREETVQALRNLLLLVGSLTTCGHEQIEPTYDKNSVYKLEGFKVPKPLGKGASVRNIQAFKVLQTVFIKSKTSHLCMIILEVISSLFHQDNANYFILEPQSTLPEFVETIHNKPTEVQAKYFELIEFIVTNLNFVPCKELSGLSLLLKAHRDMDCSILCMKTLLRILDFSPIYKKVFSEVGLLEVLITCLQRFAVSVKELGATKGGEIMDGKEKDLGFMAMNALAVLLNGASGKSYIWSNDVYTQRFNEDVFRACGGARIAHNLVPYEYCRRQALSLVKQLLLSHGCDDDLSTMLCLMQKEPLENVHIKVSILKVITSAMTESHRVRSTFRKMDGFRVIMSILETMKHCLGTDPKSPWHTVDKKLVYSLLHSIFCIITVALRYEPANVKYFKHDVQYSTLLTAVRQLGCFTHTAELCHIDLDTMVSMDPVFQECFTSKTPIHAFCALTPESVPVNLVDSCFLFRCLYDMAVDHYDSKESEDERPLFRRMISLYVGSGEGANHNGQLRSSWNGSCGWTSKTAPDDPSEHTIVHAGAVSILLKLIPSVGLLHPGLSVSLQSHMIKVLKSLLYSERNQQTMCTDGFVKDLFTFCNAALVDESHLFHQSIQYMFESMAAQSLKPNDLRNYLRLDDPLCCKALDDIIHSADSTASVSTGGGPIPVNRVRCVVSMTTPRDVNLHGLAITPPFVELNMNYEGFGCLFLPSIAPQGPPNPSVVGVTGSTDSNIVGGMGTGERIFPPSAGLTYSTWLCIDKFSTENFHPLYLLQIVRKLTDQSDCLVCLSIHLDYRSKAIIISTQERLLSADNVNQAESAVSDSQVRIWCKQLVLEGSWQHITLVFAKSGMLKNSSVALYLNGVHVSTHKLHYISPNIGTLAGSAQSATSVFACVGTPIQMRRPPSLLVWKQGPCILLEEALSAALVEKMYSLGPNYVGCLQAVPQKSDGSTQALISEDKVVFALHADASSIMTVTKIKKVYNKFDSKFISNQLNTSAHEGTTPVRVLFNAAVHLSGAARSLGAVLVGHTGVHMFHPQPVATVLNDIGGMSILLGFVAMANDVEGLYAAVKALVCVLKSTHVALQDMHRINGYQLLAMLYKRKQSLLNSHILHLTFSLIGTIDSNKEITIIPNRMAFEDLLCDLEVWHDAPSDLQRSLYEHFYELLTESTGCEINKQMMREARLVKKILYVMRDGQLSKASLEILCKVLTVLLHNNTDSKDILRFGQCVASTLPEGSLTEADQEGAESYTNTNELSTGAIQSPNIRLRNSCLSLIKSILHLTPPSAKPEEDKLDSWLVYGSLPALCCILFLAMYVFTYSLHSLLFISRLSEMLIPTLGFDWLMLFMQQHLHRSTVILAADLLFSILSYPDYRSKFREGLLCGGWLNNSQQVLDDKVLHGVNIETGSNKTAVREVNRSICQLPGFISLQWLLEAHCDLPELYFLLGCLLVNQPISLPAGNVHLYKLAASDYRRFVLPLFSNLVVGNKKSQKKLIPWNQEPAVIIMVMVKTMMNMQWQNEEEGSWMREYPVTLIQLLLYMYHRHQAMFRPIAMSSDFLSALASALFQQRSSTATNSEHSTPTHTAGASSSSLRLSPADDSVLSSSLDSSLNMGERSSSLLSDHPARRHIIELIMNLILDSFAMAPSRSTQVVEVILDTCPTHCSKREQTEFQTSILHLIMDHLLAADVLLGEQAAVNLHGSSASFSHIIAHVFFFTNLVVDKLWHGSYNKEAKGIFEFIKELLAQGKRRSSSLSLDALFSCLNRTILFELSRKTNTLVRRTALLDALRRLTDNRILVFGPGNCDLEFIGCLTHCLLELTSHRHQVFCDEGGNTQWHVEHMIDDLTDSTEDESTQLLYLSATRVWQDLYVHKKPVIEEALKVSLNLATESNPSPKISTPDLDNLRERLSEPAAKIWNVFYENQKKASFYSICFVVLNVETLSILLNLFYTLPRFHVQVQSRLERVGTGVLRLATGKKVVKDLPAMKQTSVDVDSYRKWLCTHTSIVRDLVDYHMAIYELDNHHMHDFIHETWLRTERQLLRERGIWGPPRGSSLDKYQLDMTEGPLRMRIKMEKNDEFYQNYPYRAKADLRPTKYKSPVSRDSEQFHKTRRLESLIEDEQNQPVALPVSTDTSIDLDQDLSTSENSLLTAPSLLPRTSCIPRSETIDEEELMDADQVSASTDDIGQSEASTSSQSESNLEESVKTSLDNHQTLTRLLDEGEKIGPMFRCARVQGLESFEGILLLGRERYYILDGFTLLETNQIQDIDSIAEEYRDPIIPRVPHYTSSTNSSAATSSNSPTKKLCLKFYYDDIREVLKRRYLLQPIALELFNSDGRNVLLAFPPKNRNKVLTKLMSVAPSLTNHSLHSVAGQKQSTKMEQGSGLIISS</sequence>
<evidence type="ECO:0000313" key="5">
    <source>
        <dbReference type="Proteomes" id="UP000593567"/>
    </source>
</evidence>
<dbReference type="Pfam" id="PF23295">
    <property type="entry name" value="Arm_4"/>
    <property type="match status" value="1"/>
</dbReference>
<accession>A0A7J7KS98</accession>
<evidence type="ECO:0000313" key="4">
    <source>
        <dbReference type="EMBL" id="KAF6041054.1"/>
    </source>
</evidence>
<dbReference type="InterPro" id="IPR011989">
    <property type="entry name" value="ARM-like"/>
</dbReference>
<evidence type="ECO:0000256" key="1">
    <source>
        <dbReference type="ARBA" id="ARBA00022574"/>
    </source>
</evidence>
<protein>
    <submittedName>
        <fullName evidence="4">WDFY3</fullName>
    </submittedName>
</protein>
<dbReference type="PROSITE" id="PS51783">
    <property type="entry name" value="PH_BEACH"/>
    <property type="match status" value="1"/>
</dbReference>
<evidence type="ECO:0000256" key="2">
    <source>
        <dbReference type="SAM" id="MobiDB-lite"/>
    </source>
</evidence>
<dbReference type="InterPro" id="IPR011993">
    <property type="entry name" value="PH-like_dom_sf"/>
</dbReference>
<reference evidence="4" key="1">
    <citation type="submission" date="2020-06" db="EMBL/GenBank/DDBJ databases">
        <title>Draft genome of Bugula neritina, a colonial animal packing powerful symbionts and potential medicines.</title>
        <authorList>
            <person name="Rayko M."/>
        </authorList>
    </citation>
    <scope>NUCLEOTIDE SEQUENCE [LARGE SCALE GENOMIC DNA]</scope>
    <source>
        <strain evidence="4">Kwan_BN1</strain>
    </source>
</reference>
<feature type="region of interest" description="Disordered" evidence="2">
    <location>
        <begin position="2422"/>
        <end position="2463"/>
    </location>
</feature>